<dbReference type="Proteomes" id="UP000250462">
    <property type="component" value="Unassembled WGS sequence"/>
</dbReference>
<dbReference type="CDD" id="cd00090">
    <property type="entry name" value="HTH_ARSR"/>
    <property type="match status" value="1"/>
</dbReference>
<keyword evidence="1" id="KW-0319">Glycerol metabolism</keyword>
<dbReference type="PANTHER" id="PTHR30136">
    <property type="entry name" value="HELIX-TURN-HELIX TRANSCRIPTIONAL REGULATOR, ICLR FAMILY"/>
    <property type="match status" value="1"/>
</dbReference>
<dbReference type="SUPFAM" id="SSF55781">
    <property type="entry name" value="GAF domain-like"/>
    <property type="match status" value="1"/>
</dbReference>
<dbReference type="SMART" id="SM00346">
    <property type="entry name" value="HTH_ICLR"/>
    <property type="match status" value="1"/>
</dbReference>
<dbReference type="InterPro" id="IPR014757">
    <property type="entry name" value="Tscrpt_reg_IclR_C"/>
</dbReference>
<protein>
    <recommendedName>
        <fullName evidence="6">Glycerol operon regulatory protein</fullName>
    </recommendedName>
</protein>
<dbReference type="InterPro" id="IPR029016">
    <property type="entry name" value="GAF-like_dom_sf"/>
</dbReference>
<dbReference type="InterPro" id="IPR036388">
    <property type="entry name" value="WH-like_DNA-bd_sf"/>
</dbReference>
<dbReference type="GO" id="GO:0006071">
    <property type="term" value="P:glycerol metabolic process"/>
    <property type="evidence" value="ECO:0007669"/>
    <property type="project" value="UniProtKB-KW"/>
</dbReference>
<dbReference type="InterPro" id="IPR005471">
    <property type="entry name" value="Tscrpt_reg_IclR_N"/>
</dbReference>
<dbReference type="PROSITE" id="PS51078">
    <property type="entry name" value="ICLR_ED"/>
    <property type="match status" value="1"/>
</dbReference>
<dbReference type="FunFam" id="1.10.10.10:FF:000056">
    <property type="entry name" value="IclR family transcriptional regulator"/>
    <property type="match status" value="1"/>
</dbReference>
<comment type="function">
    <text evidence="5">May be an activator protein for the gylABX operon.</text>
</comment>
<comment type="caution">
    <text evidence="9">The sequence shown here is derived from an EMBL/GenBank/DDBJ whole genome shotgun (WGS) entry which is preliminary data.</text>
</comment>
<evidence type="ECO:0000256" key="1">
    <source>
        <dbReference type="ARBA" id="ARBA00022798"/>
    </source>
</evidence>
<dbReference type="RefSeq" id="WP_112258954.1">
    <property type="nucleotide sequence ID" value="NZ_QMIG01000015.1"/>
</dbReference>
<sequence length="278" mass="29823">MKLTRSLLRGFEVLEALAEEGRPLGPARVAERVGLDKATVSRLLATLSHAGYVTRDPTAGNYRITARVLRLSRAFLEQCDLRGIARPHLTRLRDEVGETVHLGQADGDQIAYIDKLETARSVRLVSAIGQTMPVTTTALGKAMLSALDEPDRSMIISALGLPARTARSLTDPQDLIDDLDRTARRGYAIDQEENEDGVICVAVPVKDGDGRLVAAISISGPDFRVGPEVDRLGTACRDAAEAIARDLPAGVVAQVGFGRIAQNDASPTQLGTYGEENE</sequence>
<organism evidence="9 10">
    <name type="scientific">Phytoactinopolyspora halophila</name>
    <dbReference type="NCBI Taxonomy" id="1981511"/>
    <lineage>
        <taxon>Bacteria</taxon>
        <taxon>Bacillati</taxon>
        <taxon>Actinomycetota</taxon>
        <taxon>Actinomycetes</taxon>
        <taxon>Jiangellales</taxon>
        <taxon>Jiangellaceae</taxon>
        <taxon>Phytoactinopolyspora</taxon>
    </lineage>
</organism>
<keyword evidence="4" id="KW-0804">Transcription</keyword>
<dbReference type="AlphaFoldDB" id="A0A329QPD5"/>
<dbReference type="GO" id="GO:0003700">
    <property type="term" value="F:DNA-binding transcription factor activity"/>
    <property type="evidence" value="ECO:0007669"/>
    <property type="project" value="TreeGrafter"/>
</dbReference>
<proteinExistence type="predicted"/>
<dbReference type="GO" id="GO:0003677">
    <property type="term" value="F:DNA binding"/>
    <property type="evidence" value="ECO:0007669"/>
    <property type="project" value="UniProtKB-KW"/>
</dbReference>
<name>A0A329QPD5_9ACTN</name>
<keyword evidence="10" id="KW-1185">Reference proteome</keyword>
<dbReference type="Pfam" id="PF01614">
    <property type="entry name" value="IclR_C"/>
    <property type="match status" value="1"/>
</dbReference>
<evidence type="ECO:0000256" key="4">
    <source>
        <dbReference type="ARBA" id="ARBA00023163"/>
    </source>
</evidence>
<evidence type="ECO:0000256" key="6">
    <source>
        <dbReference type="ARBA" id="ARBA00070406"/>
    </source>
</evidence>
<evidence type="ECO:0000256" key="5">
    <source>
        <dbReference type="ARBA" id="ARBA00058938"/>
    </source>
</evidence>
<dbReference type="PANTHER" id="PTHR30136:SF24">
    <property type="entry name" value="HTH-TYPE TRANSCRIPTIONAL REPRESSOR ALLR"/>
    <property type="match status" value="1"/>
</dbReference>
<dbReference type="GO" id="GO:0045892">
    <property type="term" value="P:negative regulation of DNA-templated transcription"/>
    <property type="evidence" value="ECO:0007669"/>
    <property type="project" value="TreeGrafter"/>
</dbReference>
<evidence type="ECO:0000259" key="7">
    <source>
        <dbReference type="PROSITE" id="PS51077"/>
    </source>
</evidence>
<evidence type="ECO:0000256" key="2">
    <source>
        <dbReference type="ARBA" id="ARBA00023015"/>
    </source>
</evidence>
<evidence type="ECO:0000259" key="8">
    <source>
        <dbReference type="PROSITE" id="PS51078"/>
    </source>
</evidence>
<reference evidence="9 10" key="1">
    <citation type="submission" date="2018-06" db="EMBL/GenBank/DDBJ databases">
        <title>Phytoactinopolyspora halophila sp. nov., a novel halophilic actinomycete isolated from a saline soil in China.</title>
        <authorList>
            <person name="Tang S.-K."/>
        </authorList>
    </citation>
    <scope>NUCLEOTIDE SEQUENCE [LARGE SCALE GENOMIC DNA]</scope>
    <source>
        <strain evidence="9 10">YIM 96934</strain>
    </source>
</reference>
<dbReference type="InterPro" id="IPR011991">
    <property type="entry name" value="ArsR-like_HTH"/>
</dbReference>
<dbReference type="SUPFAM" id="SSF46785">
    <property type="entry name" value="Winged helix' DNA-binding domain"/>
    <property type="match status" value="1"/>
</dbReference>
<feature type="domain" description="HTH iclR-type" evidence="7">
    <location>
        <begin position="4"/>
        <end position="66"/>
    </location>
</feature>
<dbReference type="InterPro" id="IPR050707">
    <property type="entry name" value="HTH_MetabolicPath_Reg"/>
</dbReference>
<dbReference type="OrthoDB" id="8479143at2"/>
<evidence type="ECO:0000256" key="3">
    <source>
        <dbReference type="ARBA" id="ARBA00023125"/>
    </source>
</evidence>
<dbReference type="EMBL" id="QMIG01000015">
    <property type="protein sequence ID" value="RAW12498.1"/>
    <property type="molecule type" value="Genomic_DNA"/>
</dbReference>
<dbReference type="PROSITE" id="PS51077">
    <property type="entry name" value="HTH_ICLR"/>
    <property type="match status" value="1"/>
</dbReference>
<accession>A0A329QPD5</accession>
<evidence type="ECO:0000313" key="10">
    <source>
        <dbReference type="Proteomes" id="UP000250462"/>
    </source>
</evidence>
<dbReference type="InterPro" id="IPR036390">
    <property type="entry name" value="WH_DNA-bd_sf"/>
</dbReference>
<dbReference type="Pfam" id="PF09339">
    <property type="entry name" value="HTH_IclR"/>
    <property type="match status" value="1"/>
</dbReference>
<evidence type="ECO:0000313" key="9">
    <source>
        <dbReference type="EMBL" id="RAW12498.1"/>
    </source>
</evidence>
<keyword evidence="3" id="KW-0238">DNA-binding</keyword>
<feature type="domain" description="IclR-ED" evidence="8">
    <location>
        <begin position="67"/>
        <end position="249"/>
    </location>
</feature>
<keyword evidence="2" id="KW-0805">Transcription regulation</keyword>
<dbReference type="Gene3D" id="3.30.450.40">
    <property type="match status" value="1"/>
</dbReference>
<gene>
    <name evidence="9" type="ORF">DPM12_13945</name>
</gene>
<dbReference type="Gene3D" id="1.10.10.10">
    <property type="entry name" value="Winged helix-like DNA-binding domain superfamily/Winged helix DNA-binding domain"/>
    <property type="match status" value="1"/>
</dbReference>